<evidence type="ECO:0000313" key="1">
    <source>
        <dbReference type="EMBL" id="AVK77172.1"/>
    </source>
</evidence>
<dbReference type="GeneID" id="36841627"/>
<reference evidence="1" key="1">
    <citation type="journal article" date="2018" name="Nat. Commun.">
        <title>Diversity and evolution of the emerging Pandoraviridae family.</title>
        <authorList>
            <person name="Legendre M."/>
            <person name="Fabre E."/>
            <person name="Poirot O."/>
            <person name="Jeudy S."/>
            <person name="Lartigue A."/>
            <person name="Alempic J.M."/>
            <person name="Beucher L."/>
            <person name="Philippe N."/>
            <person name="Bertaux L."/>
            <person name="Christo-Foroux E."/>
            <person name="Labadie K."/>
            <person name="Coute Y."/>
            <person name="Abergel C."/>
            <person name="Claverie J.M."/>
        </authorList>
    </citation>
    <scope>NUCLEOTIDE SEQUENCE [LARGE SCALE GENOMIC DNA]</scope>
    <source>
        <strain evidence="1">Macleodensis</strain>
    </source>
</reference>
<gene>
    <name evidence="1" type="ORF">pmac_cds_484</name>
</gene>
<dbReference type="RefSeq" id="YP_009481168.1">
    <property type="nucleotide sequence ID" value="NC_037665.1"/>
</dbReference>
<proteinExistence type="predicted"/>
<organism evidence="1">
    <name type="scientific">Pandoravirus macleodensis</name>
    <dbReference type="NCBI Taxonomy" id="2107707"/>
    <lineage>
        <taxon>Viruses</taxon>
        <taxon>Pandoravirus</taxon>
    </lineage>
</organism>
<dbReference type="EMBL" id="MG011691">
    <property type="protein sequence ID" value="AVK77172.1"/>
    <property type="molecule type" value="Genomic_DNA"/>
</dbReference>
<dbReference type="Proteomes" id="UP000249758">
    <property type="component" value="Segment"/>
</dbReference>
<sequence>MTGVFPAEMMCAVFAHLPDPWWIVARVCRRWRACIEAVAASRGQTTDHFLLHLRDGHTLRAAVQGGHTNVVVWLADGFGLQLDGAVATAAWMAASPGRPQDEAVVDAARDGVHVDVVAWIARHAVGYTLPITASVGFSDRPSRQRIGARSPAASSDAT</sequence>
<protein>
    <submittedName>
        <fullName evidence="1">F-box incomplete domain containing protein</fullName>
    </submittedName>
</protein>
<dbReference type="KEGG" id="vg:36841627"/>
<name>A0A2U7UFI3_9VIRU</name>
<accession>A0A2U7UFI3</accession>